<dbReference type="OrthoDB" id="7376174at2"/>
<feature type="region of interest" description="Disordered" evidence="1">
    <location>
        <begin position="60"/>
        <end position="82"/>
    </location>
</feature>
<evidence type="ECO:0000256" key="1">
    <source>
        <dbReference type="SAM" id="MobiDB-lite"/>
    </source>
</evidence>
<accession>A0A4R7ZZS1</accession>
<dbReference type="RefSeq" id="WP_134116343.1">
    <property type="nucleotide sequence ID" value="NZ_SODF01000001.1"/>
</dbReference>
<proteinExistence type="predicted"/>
<dbReference type="Pfam" id="PF10944">
    <property type="entry name" value="DUF2630"/>
    <property type="match status" value="1"/>
</dbReference>
<evidence type="ECO:0000313" key="2">
    <source>
        <dbReference type="EMBL" id="TDW22478.1"/>
    </source>
</evidence>
<dbReference type="AlphaFoldDB" id="A0A4R7ZZS1"/>
<protein>
    <submittedName>
        <fullName evidence="2">Uncharacterized protein DUF2630</fullName>
    </submittedName>
</protein>
<gene>
    <name evidence="2" type="ORF">EV650_1315</name>
</gene>
<comment type="caution">
    <text evidence="2">The sequence shown here is derived from an EMBL/GenBank/DDBJ whole genome shotgun (WGS) entry which is preliminary data.</text>
</comment>
<organism evidence="2 3">
    <name type="scientific">Kribbella kalugense</name>
    <dbReference type="NCBI Taxonomy" id="2512221"/>
    <lineage>
        <taxon>Bacteria</taxon>
        <taxon>Bacillati</taxon>
        <taxon>Actinomycetota</taxon>
        <taxon>Actinomycetes</taxon>
        <taxon>Propionibacteriales</taxon>
        <taxon>Kribbellaceae</taxon>
        <taxon>Kribbella</taxon>
    </lineage>
</organism>
<dbReference type="InterPro" id="IPR020311">
    <property type="entry name" value="Uncharacterised_Rv0898c"/>
</dbReference>
<dbReference type="Proteomes" id="UP000295447">
    <property type="component" value="Unassembled WGS sequence"/>
</dbReference>
<keyword evidence="3" id="KW-1185">Reference proteome</keyword>
<name>A0A4R7ZZS1_9ACTN</name>
<evidence type="ECO:0000313" key="3">
    <source>
        <dbReference type="Proteomes" id="UP000295447"/>
    </source>
</evidence>
<reference evidence="2 3" key="1">
    <citation type="submission" date="2019-03" db="EMBL/GenBank/DDBJ databases">
        <title>Genomic Encyclopedia of Type Strains, Phase III (KMG-III): the genomes of soil and plant-associated and newly described type strains.</title>
        <authorList>
            <person name="Whitman W."/>
        </authorList>
    </citation>
    <scope>NUCLEOTIDE SEQUENCE [LARGE SCALE GENOMIC DNA]</scope>
    <source>
        <strain evidence="2 3">VKM Ac-2570</strain>
    </source>
</reference>
<dbReference type="EMBL" id="SODF01000001">
    <property type="protein sequence ID" value="TDW22478.1"/>
    <property type="molecule type" value="Genomic_DNA"/>
</dbReference>
<sequence>MTDDKSIISRIDELVAEEKDLRAKHAAGQINDADEHARLKAVEVELDQCWDLLRQRRARREFGENPDEAQPRSADTVEGYLN</sequence>